<gene>
    <name evidence="1" type="ORF">CALMAC_LOCUS11280</name>
</gene>
<protein>
    <submittedName>
        <fullName evidence="1">Uncharacterized protein</fullName>
    </submittedName>
</protein>
<keyword evidence="2" id="KW-1185">Reference proteome</keyword>
<evidence type="ECO:0000313" key="1">
    <source>
        <dbReference type="EMBL" id="VEN50541.1"/>
    </source>
</evidence>
<evidence type="ECO:0000313" key="2">
    <source>
        <dbReference type="Proteomes" id="UP000410492"/>
    </source>
</evidence>
<dbReference type="OrthoDB" id="7442607at2759"/>
<name>A0A653CRI6_CALMS</name>
<accession>A0A653CRI6</accession>
<reference evidence="1 2" key="1">
    <citation type="submission" date="2019-01" db="EMBL/GenBank/DDBJ databases">
        <authorList>
            <person name="Sayadi A."/>
        </authorList>
    </citation>
    <scope>NUCLEOTIDE SEQUENCE [LARGE SCALE GENOMIC DNA]</scope>
</reference>
<proteinExistence type="predicted"/>
<organism evidence="1 2">
    <name type="scientific">Callosobruchus maculatus</name>
    <name type="common">Southern cowpea weevil</name>
    <name type="synonym">Pulse bruchid</name>
    <dbReference type="NCBI Taxonomy" id="64391"/>
    <lineage>
        <taxon>Eukaryota</taxon>
        <taxon>Metazoa</taxon>
        <taxon>Ecdysozoa</taxon>
        <taxon>Arthropoda</taxon>
        <taxon>Hexapoda</taxon>
        <taxon>Insecta</taxon>
        <taxon>Pterygota</taxon>
        <taxon>Neoptera</taxon>
        <taxon>Endopterygota</taxon>
        <taxon>Coleoptera</taxon>
        <taxon>Polyphaga</taxon>
        <taxon>Cucujiformia</taxon>
        <taxon>Chrysomeloidea</taxon>
        <taxon>Chrysomelidae</taxon>
        <taxon>Bruchinae</taxon>
        <taxon>Bruchini</taxon>
        <taxon>Callosobruchus</taxon>
    </lineage>
</organism>
<sequence>MFPTILWSQRCNIL</sequence>
<dbReference type="EMBL" id="CAACVG010008642">
    <property type="protein sequence ID" value="VEN50541.1"/>
    <property type="molecule type" value="Genomic_DNA"/>
</dbReference>
<dbReference type="Proteomes" id="UP000410492">
    <property type="component" value="Unassembled WGS sequence"/>
</dbReference>